<dbReference type="GeneID" id="27359504"/>
<dbReference type="VEuPathDB" id="FungiDB:PV06_07430"/>
<sequence length="802" mass="88334">MADMQDQGITLPGEEGTITPPRPDHFDLAYPEIYLQLSLESLLAHSHLTSSTSQAMPASDTRSSSLDDSWASLTDIESSNEDDIRSEHTDVGSLLDVHSSDDVHSVVEGLDMSDGESTDEGDIGDTSTEDLGCTRVLQTSTIKLSVERELTLDSSLVHTHGHVQDQAETASVRYPPSWTHTTTRPIMQDDARKVNQQLENENEATRYNIVTNMTILNDNSDLNALDYFKVVLLGSHVEQFQPEIQRKLGDVLVSQTPTGRAKRTSISRYHLVPNSFGPGAEPDFADLVAIDKQIDFDCYNMIEEDGSLGPDSRLMLRNSQTVSELVSKWIGHTHMVVTPRWVPPDLAVICVELDERGRMDGNSHAFLKFVARHNIASIVIRMDRGWFGQYSDSIWKPDWLSEAIGPASPNTQTKDKEFPKQPVSVASFLNLDSSALNKHIAFITSRSAEVIPSEPHSGSEIREEMFKKNSDSPRSFLVRNAPTIKSILMVLWVISIFFLGTQLLPTVYNTLFSNFSHTVKDISGPTNTIPTCTPEAAAATSETALQGSASIVAVSDMNLAAISNSLGHSMTKDAVHFQVGIAGDNQLVVRLPKVATNRKKRSPLGVVLERDNESIRAVVHEIFDGVYSVQLQPRDAHGDVKVHLAMSKPELSETLTISFGDRSALSLLSLRKARQKLESQFLEAYATLEKEIEALFDSIGQRMGAAEGPLLNLLKTHASPLRAMQAEFNEMAERGSLQSKRVVKLLTESMSSTRAAMSSFLESLHTDTLKPQFGRTTVVHKLAAAQKRAQQIVANAKNKVNA</sequence>
<gene>
    <name evidence="2" type="ORF">PV06_07430</name>
</gene>
<feature type="region of interest" description="Disordered" evidence="1">
    <location>
        <begin position="1"/>
        <end position="24"/>
    </location>
</feature>
<dbReference type="HOGENOM" id="CLU_372154_0_0_1"/>
<dbReference type="RefSeq" id="XP_016260429.1">
    <property type="nucleotide sequence ID" value="XM_016408675.1"/>
</dbReference>
<dbReference type="Proteomes" id="UP000053342">
    <property type="component" value="Unassembled WGS sequence"/>
</dbReference>
<name>A0A0D2DAS5_9EURO</name>
<evidence type="ECO:0000313" key="3">
    <source>
        <dbReference type="Proteomes" id="UP000053342"/>
    </source>
</evidence>
<dbReference type="STRING" id="215243.A0A0D2DAS5"/>
<feature type="region of interest" description="Disordered" evidence="1">
    <location>
        <begin position="161"/>
        <end position="185"/>
    </location>
</feature>
<keyword evidence="3" id="KW-1185">Reference proteome</keyword>
<protein>
    <submittedName>
        <fullName evidence="2">Uncharacterized protein</fullName>
    </submittedName>
</protein>
<proteinExistence type="predicted"/>
<dbReference type="OrthoDB" id="439943at2759"/>
<reference evidence="2 3" key="1">
    <citation type="submission" date="2015-01" db="EMBL/GenBank/DDBJ databases">
        <title>The Genome Sequence of Exophiala oligosperma CBS72588.</title>
        <authorList>
            <consortium name="The Broad Institute Genomics Platform"/>
            <person name="Cuomo C."/>
            <person name="de Hoog S."/>
            <person name="Gorbushina A."/>
            <person name="Stielow B."/>
            <person name="Teixiera M."/>
            <person name="Abouelleil A."/>
            <person name="Chapman S.B."/>
            <person name="Priest M."/>
            <person name="Young S.K."/>
            <person name="Wortman J."/>
            <person name="Nusbaum C."/>
            <person name="Birren B."/>
        </authorList>
    </citation>
    <scope>NUCLEOTIDE SEQUENCE [LARGE SCALE GENOMIC DNA]</scope>
    <source>
        <strain evidence="2 3">CBS 72588</strain>
    </source>
</reference>
<evidence type="ECO:0000313" key="2">
    <source>
        <dbReference type="EMBL" id="KIW40213.1"/>
    </source>
</evidence>
<dbReference type="AlphaFoldDB" id="A0A0D2DAS5"/>
<organism evidence="2 3">
    <name type="scientific">Exophiala oligosperma</name>
    <dbReference type="NCBI Taxonomy" id="215243"/>
    <lineage>
        <taxon>Eukaryota</taxon>
        <taxon>Fungi</taxon>
        <taxon>Dikarya</taxon>
        <taxon>Ascomycota</taxon>
        <taxon>Pezizomycotina</taxon>
        <taxon>Eurotiomycetes</taxon>
        <taxon>Chaetothyriomycetidae</taxon>
        <taxon>Chaetothyriales</taxon>
        <taxon>Herpotrichiellaceae</taxon>
        <taxon>Exophiala</taxon>
    </lineage>
</organism>
<dbReference type="EMBL" id="KN847338">
    <property type="protein sequence ID" value="KIW40213.1"/>
    <property type="molecule type" value="Genomic_DNA"/>
</dbReference>
<accession>A0A0D2DAS5</accession>
<evidence type="ECO:0000256" key="1">
    <source>
        <dbReference type="SAM" id="MobiDB-lite"/>
    </source>
</evidence>